<protein>
    <recommendedName>
        <fullName evidence="4">Extracellular membrane protein CFEM domain-containing protein</fullName>
    </recommendedName>
</protein>
<proteinExistence type="predicted"/>
<feature type="signal peptide" evidence="1">
    <location>
        <begin position="1"/>
        <end position="19"/>
    </location>
</feature>
<reference evidence="2 3" key="1">
    <citation type="submission" date="2024-01" db="EMBL/GenBank/DDBJ databases">
        <title>Complete genome of Cladobotryum mycophilum ATHUM6906.</title>
        <authorList>
            <person name="Christinaki A.C."/>
            <person name="Myridakis A.I."/>
            <person name="Kouvelis V.N."/>
        </authorList>
    </citation>
    <scope>NUCLEOTIDE SEQUENCE [LARGE SCALE GENOMIC DNA]</scope>
    <source>
        <strain evidence="2 3">ATHUM6906</strain>
    </source>
</reference>
<evidence type="ECO:0000313" key="3">
    <source>
        <dbReference type="Proteomes" id="UP001338125"/>
    </source>
</evidence>
<organism evidence="2 3">
    <name type="scientific">Cladobotryum mycophilum</name>
    <dbReference type="NCBI Taxonomy" id="491253"/>
    <lineage>
        <taxon>Eukaryota</taxon>
        <taxon>Fungi</taxon>
        <taxon>Dikarya</taxon>
        <taxon>Ascomycota</taxon>
        <taxon>Pezizomycotina</taxon>
        <taxon>Sordariomycetes</taxon>
        <taxon>Hypocreomycetidae</taxon>
        <taxon>Hypocreales</taxon>
        <taxon>Hypocreaceae</taxon>
        <taxon>Cladobotryum</taxon>
    </lineage>
</organism>
<dbReference type="Proteomes" id="UP001338125">
    <property type="component" value="Unassembled WGS sequence"/>
</dbReference>
<accession>A0ABR0SNZ7</accession>
<comment type="caution">
    <text evidence="2">The sequence shown here is derived from an EMBL/GenBank/DDBJ whole genome shotgun (WGS) entry which is preliminary data.</text>
</comment>
<name>A0ABR0SNZ7_9HYPO</name>
<dbReference type="EMBL" id="JAVFKD010000012">
    <property type="protein sequence ID" value="KAK5993813.1"/>
    <property type="molecule type" value="Genomic_DNA"/>
</dbReference>
<gene>
    <name evidence="2" type="ORF">PT974_07250</name>
</gene>
<evidence type="ECO:0000256" key="1">
    <source>
        <dbReference type="SAM" id="SignalP"/>
    </source>
</evidence>
<evidence type="ECO:0008006" key="4">
    <source>
        <dbReference type="Google" id="ProtNLM"/>
    </source>
</evidence>
<evidence type="ECO:0000313" key="2">
    <source>
        <dbReference type="EMBL" id="KAK5993813.1"/>
    </source>
</evidence>
<keyword evidence="1" id="KW-0732">Signal</keyword>
<keyword evidence="3" id="KW-1185">Reference proteome</keyword>
<sequence>MQFFKFFLFAIAASPTVNACKCISKAVPGEHDAIATFDCCGKRGGTFVDNDCAAHSISGKLKEFSHCCNDHDDTSDCKH</sequence>
<feature type="chain" id="PRO_5046811624" description="Extracellular membrane protein CFEM domain-containing protein" evidence="1">
    <location>
        <begin position="20"/>
        <end position="79"/>
    </location>
</feature>